<dbReference type="AlphaFoldDB" id="A0AA39GCM3"/>
<feature type="transmembrane region" description="Helical" evidence="4">
    <location>
        <begin position="335"/>
        <end position="360"/>
    </location>
</feature>
<evidence type="ECO:0000256" key="2">
    <source>
        <dbReference type="ARBA" id="ARBA00006727"/>
    </source>
</evidence>
<evidence type="ECO:0000256" key="1">
    <source>
        <dbReference type="ARBA" id="ARBA00004141"/>
    </source>
</evidence>
<dbReference type="InterPro" id="IPR050327">
    <property type="entry name" value="Proton-linked_MCT"/>
</dbReference>
<evidence type="ECO:0000313" key="6">
    <source>
        <dbReference type="EMBL" id="KAK0384855.1"/>
    </source>
</evidence>
<name>A0AA39GCM3_SARSR</name>
<feature type="transmembrane region" description="Helical" evidence="4">
    <location>
        <begin position="372"/>
        <end position="394"/>
    </location>
</feature>
<dbReference type="GO" id="GO:0022857">
    <property type="term" value="F:transmembrane transporter activity"/>
    <property type="evidence" value="ECO:0007669"/>
    <property type="project" value="InterPro"/>
</dbReference>
<feature type="transmembrane region" description="Helical" evidence="4">
    <location>
        <begin position="281"/>
        <end position="299"/>
    </location>
</feature>
<dbReference type="InterPro" id="IPR020846">
    <property type="entry name" value="MFS_dom"/>
</dbReference>
<feature type="transmembrane region" description="Helical" evidence="4">
    <location>
        <begin position="45"/>
        <end position="69"/>
    </location>
</feature>
<feature type="transmembrane region" description="Helical" evidence="4">
    <location>
        <begin position="311"/>
        <end position="329"/>
    </location>
</feature>
<feature type="transmembrane region" description="Helical" evidence="4">
    <location>
        <begin position="89"/>
        <end position="109"/>
    </location>
</feature>
<gene>
    <name evidence="6" type="ORF">NLU13_7333</name>
</gene>
<keyword evidence="4" id="KW-0812">Transmembrane</keyword>
<protein>
    <recommendedName>
        <fullName evidence="5">Major facilitator superfamily (MFS) profile domain-containing protein</fullName>
    </recommendedName>
</protein>
<keyword evidence="4" id="KW-1133">Transmembrane helix</keyword>
<feature type="transmembrane region" description="Helical" evidence="4">
    <location>
        <begin position="414"/>
        <end position="433"/>
    </location>
</feature>
<dbReference type="Proteomes" id="UP001175261">
    <property type="component" value="Unassembled WGS sequence"/>
</dbReference>
<dbReference type="PANTHER" id="PTHR11360">
    <property type="entry name" value="MONOCARBOXYLATE TRANSPORTER"/>
    <property type="match status" value="1"/>
</dbReference>
<comment type="subcellular location">
    <subcellularLocation>
        <location evidence="1">Membrane</location>
        <topology evidence="1">Multi-pass membrane protein</topology>
    </subcellularLocation>
</comment>
<feature type="transmembrane region" description="Helical" evidence="4">
    <location>
        <begin position="179"/>
        <end position="198"/>
    </location>
</feature>
<feature type="transmembrane region" description="Helical" evidence="4">
    <location>
        <begin position="204"/>
        <end position="226"/>
    </location>
</feature>
<feature type="region of interest" description="Disordered" evidence="3">
    <location>
        <begin position="1"/>
        <end position="40"/>
    </location>
</feature>
<keyword evidence="7" id="KW-1185">Reference proteome</keyword>
<feature type="transmembrane region" description="Helical" evidence="4">
    <location>
        <begin position="116"/>
        <end position="133"/>
    </location>
</feature>
<keyword evidence="4" id="KW-0472">Membrane</keyword>
<dbReference type="Gene3D" id="1.20.1250.20">
    <property type="entry name" value="MFS general substrate transporter like domains"/>
    <property type="match status" value="2"/>
</dbReference>
<evidence type="ECO:0000256" key="3">
    <source>
        <dbReference type="SAM" id="MobiDB-lite"/>
    </source>
</evidence>
<dbReference type="InterPro" id="IPR036259">
    <property type="entry name" value="MFS_trans_sf"/>
</dbReference>
<comment type="caution">
    <text evidence="6">The sequence shown here is derived from an EMBL/GenBank/DDBJ whole genome shotgun (WGS) entry which is preliminary data.</text>
</comment>
<reference evidence="6" key="1">
    <citation type="submission" date="2022-10" db="EMBL/GenBank/DDBJ databases">
        <title>Determination and structural analysis of whole genome sequence of Sarocladium strictum F4-1.</title>
        <authorList>
            <person name="Hu L."/>
            <person name="Jiang Y."/>
        </authorList>
    </citation>
    <scope>NUCLEOTIDE SEQUENCE</scope>
    <source>
        <strain evidence="6">F4-1</strain>
    </source>
</reference>
<dbReference type="PANTHER" id="PTHR11360:SF305">
    <property type="entry name" value="MAJOR FACILITATOR SUPERFAMILY (MFS) PROFILE DOMAIN-CONTAINING PROTEIN"/>
    <property type="match status" value="1"/>
</dbReference>
<evidence type="ECO:0000259" key="5">
    <source>
        <dbReference type="PROSITE" id="PS50850"/>
    </source>
</evidence>
<dbReference type="EMBL" id="JAPDFR010000007">
    <property type="protein sequence ID" value="KAK0384855.1"/>
    <property type="molecule type" value="Genomic_DNA"/>
</dbReference>
<feature type="compositionally biased region" description="Polar residues" evidence="3">
    <location>
        <begin position="1"/>
        <end position="16"/>
    </location>
</feature>
<accession>A0AA39GCM3</accession>
<evidence type="ECO:0000313" key="7">
    <source>
        <dbReference type="Proteomes" id="UP001175261"/>
    </source>
</evidence>
<dbReference type="GO" id="GO:0016020">
    <property type="term" value="C:membrane"/>
    <property type="evidence" value="ECO:0007669"/>
    <property type="project" value="UniProtKB-SubCell"/>
</dbReference>
<dbReference type="InterPro" id="IPR011701">
    <property type="entry name" value="MFS"/>
</dbReference>
<dbReference type="SUPFAM" id="SSF103473">
    <property type="entry name" value="MFS general substrate transporter"/>
    <property type="match status" value="1"/>
</dbReference>
<comment type="similarity">
    <text evidence="2">Belongs to the major facilitator superfamily. Monocarboxylate porter (TC 2.A.1.13) family.</text>
</comment>
<feature type="transmembrane region" description="Helical" evidence="4">
    <location>
        <begin position="139"/>
        <end position="159"/>
    </location>
</feature>
<proteinExistence type="inferred from homology"/>
<dbReference type="PROSITE" id="PS50850">
    <property type="entry name" value="MFS"/>
    <property type="match status" value="1"/>
</dbReference>
<sequence>MSTQGDVPAGASSQSSGRREQDVLPLEEEERQDSSITDPPPDGGYGWIVIFACSVQTFWINGWTGSWGILQLALLQTTLSGSSSSTLSFIGSLGLAIPPATGIIAVQAARYIGAKWTSLVGVVIVGVGCILSGSATHSVVGMFFACGVSYGIGCSLMYAMGNSLPVQWFNKRLGTANGLVKVGGGIGATIMAVVVGLITDKVGVAWTFRIFGLATLATGVPASLCIRERVSGRKEYSVDFSLFKDMTFVCLFISGAIGVFAIYIPSFFLPYVARALGLSNTTATGVVACFNACMAIGRITSGIACDRFGSFNTYLFTMLLNAVSFFAIWSTSSTLAILLVFAIINGIANGAFFVAMPTAVGKHLGNSKATSGISLALTGWGPGMLVGSPIAGVLIDVTGADNADSIVPFRPAGFYAGGTALISAAFIVFAYLLTKKKRAHRGPV</sequence>
<feature type="transmembrane region" description="Helical" evidence="4">
    <location>
        <begin position="247"/>
        <end position="269"/>
    </location>
</feature>
<dbReference type="Pfam" id="PF07690">
    <property type="entry name" value="MFS_1"/>
    <property type="match status" value="2"/>
</dbReference>
<evidence type="ECO:0000256" key="4">
    <source>
        <dbReference type="SAM" id="Phobius"/>
    </source>
</evidence>
<organism evidence="6 7">
    <name type="scientific">Sarocladium strictum</name>
    <name type="common">Black bundle disease fungus</name>
    <name type="synonym">Acremonium strictum</name>
    <dbReference type="NCBI Taxonomy" id="5046"/>
    <lineage>
        <taxon>Eukaryota</taxon>
        <taxon>Fungi</taxon>
        <taxon>Dikarya</taxon>
        <taxon>Ascomycota</taxon>
        <taxon>Pezizomycotina</taxon>
        <taxon>Sordariomycetes</taxon>
        <taxon>Hypocreomycetidae</taxon>
        <taxon>Hypocreales</taxon>
        <taxon>Sarocladiaceae</taxon>
        <taxon>Sarocladium</taxon>
    </lineage>
</organism>
<feature type="domain" description="Major facilitator superfamily (MFS) profile" evidence="5">
    <location>
        <begin position="247"/>
        <end position="444"/>
    </location>
</feature>